<reference evidence="2 3" key="1">
    <citation type="journal article" date="2016" name="Nat. Commun.">
        <title>Thousands of microbial genomes shed light on interconnected biogeochemical processes in an aquifer system.</title>
        <authorList>
            <person name="Anantharaman K."/>
            <person name="Brown C.T."/>
            <person name="Hug L.A."/>
            <person name="Sharon I."/>
            <person name="Castelle C.J."/>
            <person name="Probst A.J."/>
            <person name="Thomas B.C."/>
            <person name="Singh A."/>
            <person name="Wilkins M.J."/>
            <person name="Karaoz U."/>
            <person name="Brodie E.L."/>
            <person name="Williams K.H."/>
            <person name="Hubbard S.S."/>
            <person name="Banfield J.F."/>
        </authorList>
    </citation>
    <scope>NUCLEOTIDE SEQUENCE [LARGE SCALE GENOMIC DNA]</scope>
</reference>
<dbReference type="EMBL" id="MHJJ01000002">
    <property type="protein sequence ID" value="OGY66311.1"/>
    <property type="molecule type" value="Genomic_DNA"/>
</dbReference>
<evidence type="ECO:0000259" key="1">
    <source>
        <dbReference type="PROSITE" id="PS50943"/>
    </source>
</evidence>
<dbReference type="AlphaFoldDB" id="A0A1G1ZP68"/>
<evidence type="ECO:0000313" key="3">
    <source>
        <dbReference type="Proteomes" id="UP000177942"/>
    </source>
</evidence>
<evidence type="ECO:0000313" key="2">
    <source>
        <dbReference type="EMBL" id="OGY66311.1"/>
    </source>
</evidence>
<name>A0A1G1ZP68_9BACT</name>
<dbReference type="Proteomes" id="UP000177942">
    <property type="component" value="Unassembled WGS sequence"/>
</dbReference>
<dbReference type="Pfam" id="PF01381">
    <property type="entry name" value="HTH_3"/>
    <property type="match status" value="1"/>
</dbReference>
<dbReference type="InterPro" id="IPR001387">
    <property type="entry name" value="Cro/C1-type_HTH"/>
</dbReference>
<comment type="caution">
    <text evidence="2">The sequence shown here is derived from an EMBL/GenBank/DDBJ whole genome shotgun (WGS) entry which is preliminary data.</text>
</comment>
<dbReference type="Gene3D" id="1.10.260.40">
    <property type="entry name" value="lambda repressor-like DNA-binding domains"/>
    <property type="match status" value="1"/>
</dbReference>
<feature type="domain" description="HTH cro/C1-type" evidence="1">
    <location>
        <begin position="45"/>
        <end position="99"/>
    </location>
</feature>
<protein>
    <recommendedName>
        <fullName evidence="1">HTH cro/C1-type domain-containing protein</fullName>
    </recommendedName>
</protein>
<accession>A0A1G1ZP68</accession>
<dbReference type="SUPFAM" id="SSF47413">
    <property type="entry name" value="lambda repressor-like DNA-binding domains"/>
    <property type="match status" value="1"/>
</dbReference>
<dbReference type="STRING" id="1798407.A3A16_00160"/>
<dbReference type="SMART" id="SM00530">
    <property type="entry name" value="HTH_XRE"/>
    <property type="match status" value="1"/>
</dbReference>
<proteinExistence type="predicted"/>
<dbReference type="GO" id="GO:0003677">
    <property type="term" value="F:DNA binding"/>
    <property type="evidence" value="ECO:0007669"/>
    <property type="project" value="InterPro"/>
</dbReference>
<dbReference type="PROSITE" id="PS50943">
    <property type="entry name" value="HTH_CROC1"/>
    <property type="match status" value="1"/>
</dbReference>
<dbReference type="CDD" id="cd00093">
    <property type="entry name" value="HTH_XRE"/>
    <property type="match status" value="1"/>
</dbReference>
<dbReference type="InterPro" id="IPR010982">
    <property type="entry name" value="Lambda_DNA-bd_dom_sf"/>
</dbReference>
<organism evidence="2 3">
    <name type="scientific">Candidatus Harrisonbacteria bacterium RIFCSPLOWO2_01_FULL_44_18</name>
    <dbReference type="NCBI Taxonomy" id="1798407"/>
    <lineage>
        <taxon>Bacteria</taxon>
        <taxon>Candidatus Harrisoniibacteriota</taxon>
    </lineage>
</organism>
<sequence length="110" mass="12843">MLYFSFVLRYRQFIFGGTMARVTKFGKRDVAFEIAGLQLQIVIGIYNEMDRQKVSRQELARRLGVSERYLQDLLDGEISMTVPQMVRLARAMNFQWCIRPWFAGKKGGAR</sequence>
<gene>
    <name evidence="2" type="ORF">A3A16_00160</name>
</gene>